<evidence type="ECO:0000313" key="2">
    <source>
        <dbReference type="Proteomes" id="UP001465755"/>
    </source>
</evidence>
<name>A0AAW1PZL9_9CHLO</name>
<keyword evidence="2" id="KW-1185">Reference proteome</keyword>
<proteinExistence type="predicted"/>
<organism evidence="1 2">
    <name type="scientific">Symbiochloris irregularis</name>
    <dbReference type="NCBI Taxonomy" id="706552"/>
    <lineage>
        <taxon>Eukaryota</taxon>
        <taxon>Viridiplantae</taxon>
        <taxon>Chlorophyta</taxon>
        <taxon>core chlorophytes</taxon>
        <taxon>Trebouxiophyceae</taxon>
        <taxon>Trebouxiales</taxon>
        <taxon>Trebouxiaceae</taxon>
        <taxon>Symbiochloris</taxon>
    </lineage>
</organism>
<comment type="caution">
    <text evidence="1">The sequence shown here is derived from an EMBL/GenBank/DDBJ whole genome shotgun (WGS) entry which is preliminary data.</text>
</comment>
<dbReference type="Proteomes" id="UP001465755">
    <property type="component" value="Unassembled WGS sequence"/>
</dbReference>
<dbReference type="AlphaFoldDB" id="A0AAW1PZL9"/>
<gene>
    <name evidence="1" type="ORF">WJX73_000690</name>
</gene>
<sequence length="78" mass="8332">MSWSVLQKRLGDSDIVCCLGGWRCNCNSTGGYFDDQKPGVPEPNSYQQSWLRSEATFAKANSPGEAAARGAATCTGVQ</sequence>
<protein>
    <submittedName>
        <fullName evidence="1">Uncharacterized protein</fullName>
    </submittedName>
</protein>
<accession>A0AAW1PZL9</accession>
<dbReference type="EMBL" id="JALJOQ010000002">
    <property type="protein sequence ID" value="KAK9813830.1"/>
    <property type="molecule type" value="Genomic_DNA"/>
</dbReference>
<reference evidence="1 2" key="1">
    <citation type="journal article" date="2024" name="Nat. Commun.">
        <title>Phylogenomics reveals the evolutionary origins of lichenization in chlorophyte algae.</title>
        <authorList>
            <person name="Puginier C."/>
            <person name="Libourel C."/>
            <person name="Otte J."/>
            <person name="Skaloud P."/>
            <person name="Haon M."/>
            <person name="Grisel S."/>
            <person name="Petersen M."/>
            <person name="Berrin J.G."/>
            <person name="Delaux P.M."/>
            <person name="Dal Grande F."/>
            <person name="Keller J."/>
        </authorList>
    </citation>
    <scope>NUCLEOTIDE SEQUENCE [LARGE SCALE GENOMIC DNA]</scope>
    <source>
        <strain evidence="1 2">SAG 2036</strain>
    </source>
</reference>
<evidence type="ECO:0000313" key="1">
    <source>
        <dbReference type="EMBL" id="KAK9813830.1"/>
    </source>
</evidence>